<keyword evidence="4" id="KW-0147">Chitin-binding</keyword>
<evidence type="ECO:0000256" key="6">
    <source>
        <dbReference type="ARBA" id="ARBA00023024"/>
    </source>
</evidence>
<dbReference type="InterPro" id="IPR001002">
    <property type="entry name" value="Chitin-bd_1"/>
</dbReference>
<evidence type="ECO:0000256" key="2">
    <source>
        <dbReference type="ARBA" id="ARBA00008682"/>
    </source>
</evidence>
<keyword evidence="5 11" id="KW-0378">Hydrolase</keyword>
<evidence type="ECO:0000256" key="7">
    <source>
        <dbReference type="ARBA" id="ARBA00023026"/>
    </source>
</evidence>
<protein>
    <recommendedName>
        <fullName evidence="3">chitinase</fullName>
        <ecNumber evidence="3">3.2.1.14</ecNumber>
    </recommendedName>
</protein>
<dbReference type="SUPFAM" id="SSF51445">
    <property type="entry name" value="(Trans)glycosidases"/>
    <property type="match status" value="1"/>
</dbReference>
<accession>A0A6A7B6P2</accession>
<dbReference type="SMART" id="SM00257">
    <property type="entry name" value="LysM"/>
    <property type="match status" value="2"/>
</dbReference>
<dbReference type="GO" id="GO:0008843">
    <property type="term" value="F:endochitinase activity"/>
    <property type="evidence" value="ECO:0007669"/>
    <property type="project" value="UniProtKB-EC"/>
</dbReference>
<dbReference type="Proteomes" id="UP000799423">
    <property type="component" value="Unassembled WGS sequence"/>
</dbReference>
<dbReference type="GO" id="GO:0000272">
    <property type="term" value="P:polysaccharide catabolic process"/>
    <property type="evidence" value="ECO:0007669"/>
    <property type="project" value="UniProtKB-KW"/>
</dbReference>
<evidence type="ECO:0000256" key="5">
    <source>
        <dbReference type="ARBA" id="ARBA00022801"/>
    </source>
</evidence>
<keyword evidence="17" id="KW-1185">Reference proteome</keyword>
<dbReference type="InterPro" id="IPR001579">
    <property type="entry name" value="Glyco_hydro_18_chit_AS"/>
</dbReference>
<dbReference type="PROSITE" id="PS01095">
    <property type="entry name" value="GH18_1"/>
    <property type="match status" value="1"/>
</dbReference>
<dbReference type="Pfam" id="PF00187">
    <property type="entry name" value="Chitin_bind_1"/>
    <property type="match status" value="1"/>
</dbReference>
<keyword evidence="10" id="KW-0624">Polysaccharide degradation</keyword>
<feature type="domain" description="LysM" evidence="14">
    <location>
        <begin position="330"/>
        <end position="375"/>
    </location>
</feature>
<evidence type="ECO:0000256" key="11">
    <source>
        <dbReference type="RuleBase" id="RU000489"/>
    </source>
</evidence>
<dbReference type="InterPro" id="IPR036779">
    <property type="entry name" value="LysM_dom_sf"/>
</dbReference>
<feature type="chain" id="PRO_5025568390" description="chitinase" evidence="13">
    <location>
        <begin position="20"/>
        <end position="1520"/>
    </location>
</feature>
<sequence>MRLLWQSLVTALFLKAVVAQNGSVALNVDAIEDEPHISTYDVDLHDCPSTCTDYSNPHSWIPYLNANRLRRCQEPLLLQLSVNRPLDDPKSNVLIRSCSLSSGMSVATIGEAGTPEVENPKKADNVFQSSLEVSKPCKSTGTDNKVDIEVYTNSGSGAASDKSLTLLEGIRTYFEAQDNCDESIIFAYQNGTATGVYIGEDLGKNTVNTVLGALSERLGNHGLAGNRTVAQWCSNDLSSGATFGVAIDTTDNLAAVQESVLNWSNGVCSDEPALELIAPLSNVNIVQLASSNRTNTTSSGNTTTAGNGTTLRRSISHNLPVSLQKRATCRYIEVVSGDGCASLASRCKISGADFTKYNPASNFCSSLQVGGYACCSAGDPYTKPKPVAPSPNADGTCATHLIVDKDTCSALATKYGITVDNIEKWNKGKTWAWTECKDMLLGYNLCISDGTAALPPPQAGTACGPLVPGTKPPAAGQSLADLNPCPLNACCSNWGFCGVFPGHCNVHKPANGGPGTKLPGFQNTCVSNCGNEIKQNSGPPAKYSRVGYYESYNFNRDCLWMKSENANTDGTYTHMHWGFADIDPNTWKPIITDKANQWAGFKKLQLKRIVSFGGWAYSTEPATYNIMRRAIIDNRDTFAKNLAQFAKDEGIDGIDIDWEYPGAPDIMVNGAPIGKETDGVNYLRFLTTLKSYLGTDKSVSIAAPASFWYLKGFPIQRISTVIDYIVYMTYDLHGQWDYGNPNSFDQCDSGKCIRSHINLTETTNALSMITKAGVANNKIFVGEASYGRSFHMASDGCWGPMCDFTGSRTQSDANPGRCTNTGGYLAYAEIAELQRNGQGAKMFHDDASSSDIMLYKGDYISYMTPEKKEERREIWEVMNFAGTIDWAVDLQSFGDEDIDTPIERPTDGTACISGDDLSIRTGDLCELTCFYGFCPESMCACTERGNLVADDDAKEGDYRAIWEVDVDINKLCNFACKRNYCPSDICEAKPKVEFSEEDLNEVNDGDEVRRQNAEKCVIWKDDEEQNDFELAHCKEVCKEQTDEAKEQGRTTNYGCIGFWPGAKEIPWEKPAGMSSAVAGGRCSCDNWLLNELADTILEAMPLIAQIGCYIMMSSLKAVLDIGLQFIPGVGKVLDAGLDMATTAAQMASYLYSDEDKPEDAFSWWLSPCGSTELVPDEIKKIFDILSTVTDGVSSFKTPKNLKKGSGKKGDDGNPHDQSTPRSTKRTSNGQAKCSIPTKKEVRQIGTGKNTIRKLSCDKNGKTQTNDEILVSAVFGNNPSKLAIKTACPASAGQACYHYQSVIKANPKFATFTCPPEAASTAWRKDGVATNRWSDQHKGDGWLNNNYYAGMKKNEACERDEYPPAYLMNAQDPAIINGGINNNGQMVRYLPAKMNKAGGRLWKGVCFQPLLKGLQMADLRSIVDKDKNKKTIVNKSGVTETHATFTVTERPEFQITAWPNVPAPPANHPTWSDGVANNPCWHQAQQAQDPGFQLFTWDAWYNNNPKPYDYQKAYKKGSNGS</sequence>
<feature type="domain" description="GH18" evidence="15">
    <location>
        <begin position="543"/>
        <end position="909"/>
    </location>
</feature>
<evidence type="ECO:0000259" key="14">
    <source>
        <dbReference type="PROSITE" id="PS51782"/>
    </source>
</evidence>
<dbReference type="InterPro" id="IPR011583">
    <property type="entry name" value="Chitinase_II/V-like_cat"/>
</dbReference>
<evidence type="ECO:0000313" key="17">
    <source>
        <dbReference type="Proteomes" id="UP000799423"/>
    </source>
</evidence>
<dbReference type="PROSITE" id="PS51782">
    <property type="entry name" value="LYSM"/>
    <property type="match status" value="2"/>
</dbReference>
<dbReference type="Gene3D" id="3.10.350.10">
    <property type="entry name" value="LysM domain"/>
    <property type="match status" value="2"/>
</dbReference>
<dbReference type="InterPro" id="IPR036861">
    <property type="entry name" value="Endochitinase-like_sf"/>
</dbReference>
<dbReference type="InterPro" id="IPR053214">
    <property type="entry name" value="LysM12-like"/>
</dbReference>
<keyword evidence="13" id="KW-0732">Signal</keyword>
<dbReference type="EMBL" id="MU006303">
    <property type="protein sequence ID" value="KAF2851236.1"/>
    <property type="molecule type" value="Genomic_DNA"/>
</dbReference>
<feature type="signal peptide" evidence="13">
    <location>
        <begin position="1"/>
        <end position="19"/>
    </location>
</feature>
<dbReference type="CDD" id="cd00035">
    <property type="entry name" value="ChtBD1"/>
    <property type="match status" value="1"/>
</dbReference>
<dbReference type="Gene3D" id="3.30.60.10">
    <property type="entry name" value="Endochitinase-like"/>
    <property type="match status" value="1"/>
</dbReference>
<dbReference type="PROSITE" id="PS51910">
    <property type="entry name" value="GH18_2"/>
    <property type="match status" value="1"/>
</dbReference>
<comment type="similarity">
    <text evidence="2">Belongs to the glycosyl hydrolase 18 family. Chitinase class V subfamily.</text>
</comment>
<dbReference type="EC" id="3.2.1.14" evidence="3"/>
<evidence type="ECO:0000313" key="16">
    <source>
        <dbReference type="EMBL" id="KAF2851236.1"/>
    </source>
</evidence>
<evidence type="ECO:0000256" key="8">
    <source>
        <dbReference type="ARBA" id="ARBA00023277"/>
    </source>
</evidence>
<keyword evidence="8" id="KW-0119">Carbohydrate metabolism</keyword>
<dbReference type="SUPFAM" id="SSF57016">
    <property type="entry name" value="Plant lectins/antimicrobial peptides"/>
    <property type="match status" value="1"/>
</dbReference>
<feature type="compositionally biased region" description="Polar residues" evidence="12">
    <location>
        <begin position="1215"/>
        <end position="1231"/>
    </location>
</feature>
<dbReference type="OrthoDB" id="73875at2759"/>
<evidence type="ECO:0000256" key="13">
    <source>
        <dbReference type="SAM" id="SignalP"/>
    </source>
</evidence>
<reference evidence="16" key="1">
    <citation type="submission" date="2020-01" db="EMBL/GenBank/DDBJ databases">
        <authorList>
            <consortium name="DOE Joint Genome Institute"/>
            <person name="Haridas S."/>
            <person name="Albert R."/>
            <person name="Binder M."/>
            <person name="Bloem J."/>
            <person name="Labutti K."/>
            <person name="Salamov A."/>
            <person name="Andreopoulos B."/>
            <person name="Baker S.E."/>
            <person name="Barry K."/>
            <person name="Bills G."/>
            <person name="Bluhm B.H."/>
            <person name="Cannon C."/>
            <person name="Castanera R."/>
            <person name="Culley D.E."/>
            <person name="Daum C."/>
            <person name="Ezra D."/>
            <person name="Gonzalez J.B."/>
            <person name="Henrissat B."/>
            <person name="Kuo A."/>
            <person name="Liang C."/>
            <person name="Lipzen A."/>
            <person name="Lutzoni F."/>
            <person name="Magnuson J."/>
            <person name="Mondo S."/>
            <person name="Nolan M."/>
            <person name="Ohm R."/>
            <person name="Pangilinan J."/>
            <person name="Park H.-J."/>
            <person name="Ramirez L."/>
            <person name="Alfaro M."/>
            <person name="Sun H."/>
            <person name="Tritt A."/>
            <person name="Yoshinaga Y."/>
            <person name="Zwiers L.-H."/>
            <person name="Turgeon B.G."/>
            <person name="Goodwin S.B."/>
            <person name="Spatafora J.W."/>
            <person name="Crous P.W."/>
            <person name="Grigoriev I.V."/>
        </authorList>
    </citation>
    <scope>NUCLEOTIDE SEQUENCE</scope>
    <source>
        <strain evidence="16">IPT5</strain>
    </source>
</reference>
<dbReference type="PANTHER" id="PTHR47700">
    <property type="entry name" value="V CHITINASE, PUTATIVE (AFU_ORTHOLOGUE AFUA_6G13720)-RELATED"/>
    <property type="match status" value="1"/>
</dbReference>
<dbReference type="GO" id="GO:0006032">
    <property type="term" value="P:chitin catabolic process"/>
    <property type="evidence" value="ECO:0007669"/>
    <property type="project" value="UniProtKB-KW"/>
</dbReference>
<dbReference type="GO" id="GO:0008061">
    <property type="term" value="F:chitin binding"/>
    <property type="evidence" value="ECO:0007669"/>
    <property type="project" value="UniProtKB-KW"/>
</dbReference>
<evidence type="ECO:0000256" key="1">
    <source>
        <dbReference type="ARBA" id="ARBA00000822"/>
    </source>
</evidence>
<dbReference type="SMART" id="SM00636">
    <property type="entry name" value="Glyco_18"/>
    <property type="match status" value="1"/>
</dbReference>
<dbReference type="Gene3D" id="3.20.20.80">
    <property type="entry name" value="Glycosidases"/>
    <property type="match status" value="1"/>
</dbReference>
<dbReference type="SUPFAM" id="SSF54106">
    <property type="entry name" value="LysM domain"/>
    <property type="match status" value="1"/>
</dbReference>
<keyword evidence="6" id="KW-0146">Chitin degradation</keyword>
<dbReference type="PANTHER" id="PTHR47700:SF2">
    <property type="entry name" value="CHITINASE"/>
    <property type="match status" value="1"/>
</dbReference>
<dbReference type="Pfam" id="PF00704">
    <property type="entry name" value="Glyco_hydro_18"/>
    <property type="match status" value="1"/>
</dbReference>
<evidence type="ECO:0000259" key="15">
    <source>
        <dbReference type="PROSITE" id="PS51910"/>
    </source>
</evidence>
<dbReference type="CDD" id="cd00118">
    <property type="entry name" value="LysM"/>
    <property type="match status" value="1"/>
</dbReference>
<evidence type="ECO:0000256" key="10">
    <source>
        <dbReference type="ARBA" id="ARBA00023326"/>
    </source>
</evidence>
<dbReference type="InterPro" id="IPR017853">
    <property type="entry name" value="GH"/>
</dbReference>
<gene>
    <name evidence="16" type="ORF">T440DRAFT_449215</name>
</gene>
<evidence type="ECO:0000256" key="4">
    <source>
        <dbReference type="ARBA" id="ARBA00022669"/>
    </source>
</evidence>
<proteinExistence type="inferred from homology"/>
<keyword evidence="7" id="KW-0843">Virulence</keyword>
<dbReference type="CDD" id="cd02878">
    <property type="entry name" value="GH18_zymocin_alpha"/>
    <property type="match status" value="1"/>
</dbReference>
<evidence type="ECO:0000256" key="3">
    <source>
        <dbReference type="ARBA" id="ARBA00012729"/>
    </source>
</evidence>
<evidence type="ECO:0000256" key="12">
    <source>
        <dbReference type="SAM" id="MobiDB-lite"/>
    </source>
</evidence>
<dbReference type="Gene3D" id="3.10.50.10">
    <property type="match status" value="1"/>
</dbReference>
<dbReference type="SUPFAM" id="SSF54556">
    <property type="entry name" value="Chitinase insertion domain"/>
    <property type="match status" value="1"/>
</dbReference>
<evidence type="ECO:0000256" key="9">
    <source>
        <dbReference type="ARBA" id="ARBA00023295"/>
    </source>
</evidence>
<comment type="catalytic activity">
    <reaction evidence="1">
        <text>Random endo-hydrolysis of N-acetyl-beta-D-glucosaminide (1-&gt;4)-beta-linkages in chitin and chitodextrins.</text>
        <dbReference type="EC" id="3.2.1.14"/>
    </reaction>
</comment>
<name>A0A6A7B6P2_9PLEO</name>
<keyword evidence="9 11" id="KW-0326">Glycosidase</keyword>
<dbReference type="InterPro" id="IPR018392">
    <property type="entry name" value="LysM"/>
</dbReference>
<feature type="domain" description="LysM" evidence="14">
    <location>
        <begin position="398"/>
        <end position="447"/>
    </location>
</feature>
<dbReference type="InterPro" id="IPR001223">
    <property type="entry name" value="Glyco_hydro18_cat"/>
</dbReference>
<dbReference type="InterPro" id="IPR029070">
    <property type="entry name" value="Chitinase_insertion_sf"/>
</dbReference>
<feature type="region of interest" description="Disordered" evidence="12">
    <location>
        <begin position="1196"/>
        <end position="1235"/>
    </location>
</feature>
<dbReference type="Pfam" id="PF01476">
    <property type="entry name" value="LysM"/>
    <property type="match status" value="1"/>
</dbReference>
<organism evidence="16 17">
    <name type="scientific">Plenodomus tracheiphilus IPT5</name>
    <dbReference type="NCBI Taxonomy" id="1408161"/>
    <lineage>
        <taxon>Eukaryota</taxon>
        <taxon>Fungi</taxon>
        <taxon>Dikarya</taxon>
        <taxon>Ascomycota</taxon>
        <taxon>Pezizomycotina</taxon>
        <taxon>Dothideomycetes</taxon>
        <taxon>Pleosporomycetidae</taxon>
        <taxon>Pleosporales</taxon>
        <taxon>Pleosporineae</taxon>
        <taxon>Leptosphaeriaceae</taxon>
        <taxon>Plenodomus</taxon>
    </lineage>
</organism>